<dbReference type="InterPro" id="IPR016032">
    <property type="entry name" value="Sig_transdc_resp-reg_C-effctor"/>
</dbReference>
<dbReference type="Gene3D" id="1.10.10.10">
    <property type="entry name" value="Winged helix-like DNA-binding domain superfamily/Winged helix DNA-binding domain"/>
    <property type="match status" value="1"/>
</dbReference>
<accession>A0ABW2QCV2</accession>
<dbReference type="PANTHER" id="PTHR16305">
    <property type="entry name" value="TESTICULAR SOLUBLE ADENYLYL CYCLASE"/>
    <property type="match status" value="1"/>
</dbReference>
<protein>
    <submittedName>
        <fullName evidence="4">AAA family ATPase</fullName>
    </submittedName>
</protein>
<evidence type="ECO:0000256" key="2">
    <source>
        <dbReference type="ARBA" id="ARBA00022840"/>
    </source>
</evidence>
<evidence type="ECO:0000313" key="5">
    <source>
        <dbReference type="Proteomes" id="UP001596455"/>
    </source>
</evidence>
<dbReference type="InterPro" id="IPR036388">
    <property type="entry name" value="WH-like_DNA-bd_sf"/>
</dbReference>
<dbReference type="InterPro" id="IPR011990">
    <property type="entry name" value="TPR-like_helical_dom_sf"/>
</dbReference>
<keyword evidence="2" id="KW-0067">ATP-binding</keyword>
<dbReference type="SUPFAM" id="SSF52540">
    <property type="entry name" value="P-loop containing nucleoside triphosphate hydrolases"/>
    <property type="match status" value="1"/>
</dbReference>
<name>A0ABW2QCV2_9MICO</name>
<dbReference type="SMART" id="SM00421">
    <property type="entry name" value="HTH_LUXR"/>
    <property type="match status" value="1"/>
</dbReference>
<dbReference type="Proteomes" id="UP001596455">
    <property type="component" value="Unassembled WGS sequence"/>
</dbReference>
<dbReference type="PROSITE" id="PS50043">
    <property type="entry name" value="HTH_LUXR_2"/>
    <property type="match status" value="1"/>
</dbReference>
<dbReference type="InterPro" id="IPR041664">
    <property type="entry name" value="AAA_16"/>
</dbReference>
<evidence type="ECO:0000256" key="1">
    <source>
        <dbReference type="ARBA" id="ARBA00022741"/>
    </source>
</evidence>
<dbReference type="Pfam" id="PF13191">
    <property type="entry name" value="AAA_16"/>
    <property type="match status" value="1"/>
</dbReference>
<dbReference type="Pfam" id="PF00196">
    <property type="entry name" value="GerE"/>
    <property type="match status" value="1"/>
</dbReference>
<dbReference type="PANTHER" id="PTHR16305:SF35">
    <property type="entry name" value="TRANSCRIPTIONAL ACTIVATOR DOMAIN"/>
    <property type="match status" value="1"/>
</dbReference>
<evidence type="ECO:0000313" key="4">
    <source>
        <dbReference type="EMBL" id="MFC7406617.1"/>
    </source>
</evidence>
<dbReference type="InterPro" id="IPR000792">
    <property type="entry name" value="Tscrpt_reg_LuxR_C"/>
</dbReference>
<sequence length="936" mass="99984">MQLSRAGLVGRGPELTALRDLSGAALGGAGGTVVLAGDAGIGKTRLVEELLAGYGETPDAPLVVRGQCAASGAGPVPYAGLDGLLRDAVAGLGPERTLRAAGPAADALGVLSPSLVAVRPGVDTGRVPEALVELFVSLAAEHPLVVLLEDLHWSDDVTRTTFSRLARTVTGRSLLVLGTYRTDDVDRRHPLRTTLAELERARLLARVDLGRLAEDEAAELARSLVGRDAIGVDLEGLVERSEGVPFYVEELASAVGGAMPDSLRDLLLLRYSQLSAEAQEFCRTVASAGQHASYDLLTVALGADRLAETEPAAREATEAQVLRADADGYRFRHALVQEAVAAELLPGERRRLHAAYAQALESEPQTIAVLAEIADHWWHARVLDRALVAAVSGQAAAETDAATSTALTLGERALDLWEAVPDPERVAGITHAELLRRVAQTSHSAARSDRALTLARQALQEWPADDRSGQAHLLGLVSWFASRTGDTEANGYLERALEVMPETDQAGRAELLLLKARSAMLAGRSAEAVEAATTGYEAAVAVGDTATASMLVNMRALSRINDGDLDARHDLERARDLAGDAWSALSRYYTNASDTYLKLGEFHRALELAEEASEMARRRGAGWGPRAMLEGNAAEAMLGLGRWDEADAWYERSVPLIAPSTFAVFVHERWTWLTYWRGDVDRAQAMARSHRQGWMQHGRSEMQIRSRSATTLAELALARDDLDDALTIVAAVTDPELLAGPYVLPVAGVAAKVLARARTTGGDVDVEPYRAALERTARWPTYPVWAALFAAELGEGPWSAVADADGPAHLRPYALLREGQRRLDDGDRAGARDLLTAALEAATAIGCGLVAREAQSVLAGLGGSQQRRADAAGHELTDRERQVLELVAEGLSNGQIAERLFISRKTASVHVSAILRKLGVSSRTEAAVLARSDRTG</sequence>
<evidence type="ECO:0000259" key="3">
    <source>
        <dbReference type="PROSITE" id="PS50043"/>
    </source>
</evidence>
<organism evidence="4 5">
    <name type="scientific">Georgenia alba</name>
    <dbReference type="NCBI Taxonomy" id="2233858"/>
    <lineage>
        <taxon>Bacteria</taxon>
        <taxon>Bacillati</taxon>
        <taxon>Actinomycetota</taxon>
        <taxon>Actinomycetes</taxon>
        <taxon>Micrococcales</taxon>
        <taxon>Bogoriellaceae</taxon>
        <taxon>Georgenia</taxon>
    </lineage>
</organism>
<reference evidence="5" key="1">
    <citation type="journal article" date="2019" name="Int. J. Syst. Evol. Microbiol.">
        <title>The Global Catalogue of Microorganisms (GCM) 10K type strain sequencing project: providing services to taxonomists for standard genome sequencing and annotation.</title>
        <authorList>
            <consortium name="The Broad Institute Genomics Platform"/>
            <consortium name="The Broad Institute Genome Sequencing Center for Infectious Disease"/>
            <person name="Wu L."/>
            <person name="Ma J."/>
        </authorList>
    </citation>
    <scope>NUCLEOTIDE SEQUENCE [LARGE SCALE GENOMIC DNA]</scope>
    <source>
        <strain evidence="5">JCM 1490</strain>
    </source>
</reference>
<dbReference type="SUPFAM" id="SSF48452">
    <property type="entry name" value="TPR-like"/>
    <property type="match status" value="1"/>
</dbReference>
<dbReference type="Gene3D" id="1.25.40.10">
    <property type="entry name" value="Tetratricopeptide repeat domain"/>
    <property type="match status" value="2"/>
</dbReference>
<gene>
    <name evidence="4" type="ORF">ACFQQL_15970</name>
</gene>
<dbReference type="InterPro" id="IPR027417">
    <property type="entry name" value="P-loop_NTPase"/>
</dbReference>
<dbReference type="PRINTS" id="PR00038">
    <property type="entry name" value="HTHLUXR"/>
</dbReference>
<dbReference type="CDD" id="cd06170">
    <property type="entry name" value="LuxR_C_like"/>
    <property type="match status" value="1"/>
</dbReference>
<dbReference type="RefSeq" id="WP_382396139.1">
    <property type="nucleotide sequence ID" value="NZ_JBHTCQ010000003.1"/>
</dbReference>
<keyword evidence="5" id="KW-1185">Reference proteome</keyword>
<proteinExistence type="predicted"/>
<comment type="caution">
    <text evidence="4">The sequence shown here is derived from an EMBL/GenBank/DDBJ whole genome shotgun (WGS) entry which is preliminary data.</text>
</comment>
<dbReference type="SUPFAM" id="SSF46894">
    <property type="entry name" value="C-terminal effector domain of the bipartite response regulators"/>
    <property type="match status" value="1"/>
</dbReference>
<keyword evidence="1" id="KW-0547">Nucleotide-binding</keyword>
<dbReference type="EMBL" id="JBHTCQ010000003">
    <property type="protein sequence ID" value="MFC7406617.1"/>
    <property type="molecule type" value="Genomic_DNA"/>
</dbReference>
<feature type="domain" description="HTH luxR-type" evidence="3">
    <location>
        <begin position="869"/>
        <end position="934"/>
    </location>
</feature>